<feature type="compositionally biased region" description="Low complexity" evidence="6">
    <location>
        <begin position="754"/>
        <end position="779"/>
    </location>
</feature>
<keyword evidence="3 5" id="KW-0378">Hydrolase</keyword>
<reference evidence="9" key="1">
    <citation type="journal article" date="2023" name="Commun. Biol.">
        <title>Genome analysis of Parmales, the sister group of diatoms, reveals the evolutionary specialization of diatoms from phago-mixotrophs to photoautotrophs.</title>
        <authorList>
            <person name="Ban H."/>
            <person name="Sato S."/>
            <person name="Yoshikawa S."/>
            <person name="Yamada K."/>
            <person name="Nakamura Y."/>
            <person name="Ichinomiya M."/>
            <person name="Sato N."/>
            <person name="Blanc-Mathieu R."/>
            <person name="Endo H."/>
            <person name="Kuwata A."/>
            <person name="Ogata H."/>
        </authorList>
    </citation>
    <scope>NUCLEOTIDE SEQUENCE [LARGE SCALE GENOMIC DNA]</scope>
    <source>
        <strain evidence="9">NIES 3699</strain>
    </source>
</reference>
<evidence type="ECO:0000256" key="2">
    <source>
        <dbReference type="ARBA" id="ARBA00022723"/>
    </source>
</evidence>
<dbReference type="AlphaFoldDB" id="A0A9W7BNV2"/>
<feature type="compositionally biased region" description="Polar residues" evidence="6">
    <location>
        <begin position="287"/>
        <end position="298"/>
    </location>
</feature>
<dbReference type="SMART" id="SM00332">
    <property type="entry name" value="PP2Cc"/>
    <property type="match status" value="1"/>
</dbReference>
<dbReference type="PROSITE" id="PS51746">
    <property type="entry name" value="PPM_2"/>
    <property type="match status" value="1"/>
</dbReference>
<feature type="domain" description="PPM-type phosphatase" evidence="7">
    <location>
        <begin position="439"/>
        <end position="733"/>
    </location>
</feature>
<feature type="compositionally biased region" description="Low complexity" evidence="6">
    <location>
        <begin position="299"/>
        <end position="324"/>
    </location>
</feature>
<keyword evidence="4 5" id="KW-0904">Protein phosphatase</keyword>
<name>A0A9W7BNV2_9STRA</name>
<comment type="similarity">
    <text evidence="5">Belongs to the PP2C family.</text>
</comment>
<organism evidence="8 9">
    <name type="scientific">Triparma verrucosa</name>
    <dbReference type="NCBI Taxonomy" id="1606542"/>
    <lineage>
        <taxon>Eukaryota</taxon>
        <taxon>Sar</taxon>
        <taxon>Stramenopiles</taxon>
        <taxon>Ochrophyta</taxon>
        <taxon>Bolidophyceae</taxon>
        <taxon>Parmales</taxon>
        <taxon>Triparmaceae</taxon>
        <taxon>Triparma</taxon>
    </lineage>
</organism>
<dbReference type="EMBL" id="BRXX01000146">
    <property type="protein sequence ID" value="GMH93852.1"/>
    <property type="molecule type" value="Genomic_DNA"/>
</dbReference>
<feature type="compositionally biased region" description="Polar residues" evidence="6">
    <location>
        <begin position="129"/>
        <end position="139"/>
    </location>
</feature>
<keyword evidence="2" id="KW-0479">Metal-binding</keyword>
<evidence type="ECO:0000313" key="8">
    <source>
        <dbReference type="EMBL" id="GMH93852.1"/>
    </source>
</evidence>
<proteinExistence type="inferred from homology"/>
<feature type="region of interest" description="Disordered" evidence="6">
    <location>
        <begin position="339"/>
        <end position="358"/>
    </location>
</feature>
<evidence type="ECO:0000256" key="4">
    <source>
        <dbReference type="ARBA" id="ARBA00022912"/>
    </source>
</evidence>
<evidence type="ECO:0000259" key="7">
    <source>
        <dbReference type="PROSITE" id="PS51746"/>
    </source>
</evidence>
<evidence type="ECO:0000256" key="1">
    <source>
        <dbReference type="ARBA" id="ARBA00004170"/>
    </source>
</evidence>
<feature type="compositionally biased region" description="Basic residues" evidence="6">
    <location>
        <begin position="164"/>
        <end position="177"/>
    </location>
</feature>
<dbReference type="CDD" id="cd00143">
    <property type="entry name" value="PP2Cc"/>
    <property type="match status" value="1"/>
</dbReference>
<dbReference type="PROSITE" id="PS01032">
    <property type="entry name" value="PPM_1"/>
    <property type="match status" value="1"/>
</dbReference>
<dbReference type="InterPro" id="IPR000222">
    <property type="entry name" value="PP2C_BS"/>
</dbReference>
<dbReference type="Gene3D" id="3.60.40.10">
    <property type="entry name" value="PPM-type phosphatase domain"/>
    <property type="match status" value="1"/>
</dbReference>
<protein>
    <recommendedName>
        <fullName evidence="7">PPM-type phosphatase domain-containing protein</fullName>
    </recommendedName>
</protein>
<feature type="compositionally biased region" description="Basic and acidic residues" evidence="6">
    <location>
        <begin position="347"/>
        <end position="358"/>
    </location>
</feature>
<dbReference type="Pfam" id="PF00481">
    <property type="entry name" value="PP2C"/>
    <property type="match status" value="2"/>
</dbReference>
<feature type="region of interest" description="Disordered" evidence="6">
    <location>
        <begin position="1"/>
        <end position="31"/>
    </location>
</feature>
<dbReference type="GO" id="GO:0004722">
    <property type="term" value="F:protein serine/threonine phosphatase activity"/>
    <property type="evidence" value="ECO:0007669"/>
    <property type="project" value="InterPro"/>
</dbReference>
<dbReference type="InterPro" id="IPR001932">
    <property type="entry name" value="PPM-type_phosphatase-like_dom"/>
</dbReference>
<keyword evidence="9" id="KW-1185">Reference proteome</keyword>
<feature type="compositionally biased region" description="Polar residues" evidence="6">
    <location>
        <begin position="110"/>
        <end position="119"/>
    </location>
</feature>
<dbReference type="GO" id="GO:0016020">
    <property type="term" value="C:membrane"/>
    <property type="evidence" value="ECO:0007669"/>
    <property type="project" value="UniProtKB-SubCell"/>
</dbReference>
<evidence type="ECO:0000256" key="3">
    <source>
        <dbReference type="ARBA" id="ARBA00022801"/>
    </source>
</evidence>
<dbReference type="GO" id="GO:0046872">
    <property type="term" value="F:metal ion binding"/>
    <property type="evidence" value="ECO:0007669"/>
    <property type="project" value="UniProtKB-KW"/>
</dbReference>
<feature type="compositionally biased region" description="Low complexity" evidence="6">
    <location>
        <begin position="215"/>
        <end position="232"/>
    </location>
</feature>
<evidence type="ECO:0000256" key="6">
    <source>
        <dbReference type="SAM" id="MobiDB-lite"/>
    </source>
</evidence>
<comment type="caution">
    <text evidence="8">The sequence shown here is derived from an EMBL/GenBank/DDBJ whole genome shotgun (WGS) entry which is preliminary data.</text>
</comment>
<accession>A0A9W7BNV2</accession>
<dbReference type="InterPro" id="IPR036457">
    <property type="entry name" value="PPM-type-like_dom_sf"/>
</dbReference>
<dbReference type="PANTHER" id="PTHR47992">
    <property type="entry name" value="PROTEIN PHOSPHATASE"/>
    <property type="match status" value="1"/>
</dbReference>
<dbReference type="InterPro" id="IPR015655">
    <property type="entry name" value="PP2C"/>
</dbReference>
<evidence type="ECO:0000256" key="5">
    <source>
        <dbReference type="RuleBase" id="RU003465"/>
    </source>
</evidence>
<comment type="subcellular location">
    <subcellularLocation>
        <location evidence="1">Membrane</location>
        <topology evidence="1">Peripheral membrane protein</topology>
    </subcellularLocation>
</comment>
<feature type="region of interest" description="Disordered" evidence="6">
    <location>
        <begin position="743"/>
        <end position="779"/>
    </location>
</feature>
<gene>
    <name evidence="8" type="ORF">TrVE_jg1892</name>
</gene>
<feature type="region of interest" description="Disordered" evidence="6">
    <location>
        <begin position="110"/>
        <end position="324"/>
    </location>
</feature>
<dbReference type="SUPFAM" id="SSF81606">
    <property type="entry name" value="PP2C-like"/>
    <property type="match status" value="1"/>
</dbReference>
<dbReference type="Proteomes" id="UP001165160">
    <property type="component" value="Unassembled WGS sequence"/>
</dbReference>
<sequence>MSSTPGLRPDLPPLKIASALKGKGGHGVSGNIVASEKGEILLRPTADDGDSDPIKLGGGGIAIVDSRAQSSNGGSNASVSAMYSTISTDDTEPLSEDVASEVQILTNGMTTIQSHSSIEGSDIVEKKSSAGSRNKNDGGSTSSSSNSQSKKRHPFSTSLDWTAKPRKNRREGRRKTTTKMASLRRSFVDDSGEGNDKVPDNLSETSSVVTAKGRVSPVPSSNVSNPSSTPTSASLRGRFGSMTHMKINEAGGLESNGKGGELGAGVPVPDGSEAVMGSETGEAMSLGGSNTLEGNTKQSQRSLSSDVGGSSSITSRGSSKLASSLSGVMKSISSGFSKMRRPSFSIGKKDRKDSNSDGMSMKEARLSMHNLSIHDKRHMKDKVNVNKTHQFLTDRSLHLGSAAAAHYSPPGEVPTRSERIAWEKLDEKPVRRVYKDFRTSCSFHTREGEHHGNEDRYLAKMNVYNEPPHKLSTHLFGVFDGHGGPDCALHVAQKFPDLFVENPSPANSPRDNKADIRKTLLRALAATSMKMEYTFCEWAIKNGDNSGACSLVAAVHDNYLAFASIGDCELLLISEEGRTVQRLNHPHRSSGEKERRRVEAAGGFVNRRRAMGVLEPSRTIGDIDVKRLCPGAIIAEPEVGIVDLKELASKAEANMRLSNMVGGVQNAGSRIRDIVAVLATDGVFDVMDSYDVAACVMRSLASKKGAKIAAEILCKKAYKMGSQDDITAVVLNFEEKSRLIEDYGEKKRKSSAGTPPTTTTTQPTQPTQPMQPMQPMQPTQHTMTITMTTNANAD</sequence>
<evidence type="ECO:0000313" key="9">
    <source>
        <dbReference type="Proteomes" id="UP001165160"/>
    </source>
</evidence>